<protein>
    <submittedName>
        <fullName evidence="3">Uncharacterized protein</fullName>
    </submittedName>
</protein>
<feature type="compositionally biased region" description="Basic and acidic residues" evidence="1">
    <location>
        <begin position="37"/>
        <end position="61"/>
    </location>
</feature>
<feature type="region of interest" description="Disordered" evidence="1">
    <location>
        <begin position="1"/>
        <end position="76"/>
    </location>
</feature>
<evidence type="ECO:0000256" key="1">
    <source>
        <dbReference type="SAM" id="MobiDB-lite"/>
    </source>
</evidence>
<reference evidence="3" key="1">
    <citation type="submission" date="2023-07" db="EMBL/GenBank/DDBJ databases">
        <title>draft genome sequence of fig (Ficus carica).</title>
        <authorList>
            <person name="Takahashi T."/>
            <person name="Nishimura K."/>
        </authorList>
    </citation>
    <scope>NUCLEOTIDE SEQUENCE</scope>
</reference>
<feature type="transmembrane region" description="Helical" evidence="2">
    <location>
        <begin position="213"/>
        <end position="232"/>
    </location>
</feature>
<organism evidence="3 4">
    <name type="scientific">Ficus carica</name>
    <name type="common">Common fig</name>
    <dbReference type="NCBI Taxonomy" id="3494"/>
    <lineage>
        <taxon>Eukaryota</taxon>
        <taxon>Viridiplantae</taxon>
        <taxon>Streptophyta</taxon>
        <taxon>Embryophyta</taxon>
        <taxon>Tracheophyta</taxon>
        <taxon>Spermatophyta</taxon>
        <taxon>Magnoliopsida</taxon>
        <taxon>eudicotyledons</taxon>
        <taxon>Gunneridae</taxon>
        <taxon>Pentapetalae</taxon>
        <taxon>rosids</taxon>
        <taxon>fabids</taxon>
        <taxon>Rosales</taxon>
        <taxon>Moraceae</taxon>
        <taxon>Ficeae</taxon>
        <taxon>Ficus</taxon>
    </lineage>
</organism>
<sequence>MGGPRAEKRETGREREEKREKEGGGCRCSSPAARRSPATEKTLDGKDNMSRDHLRPSKDLYHSPTQKKKKTKYSHDSLPIMKDPEIQIISLPTLESHRLENRTVDRSPSLPPWSEMSSSFVARLDLELTFLEKLWAIAMGKLWRLRDIFFFILVSIFVHVVFYTDFWWQRPSRGEKIVTSTADGVMISQAMTIRTDDNGVGAISYEVEIELGFFNLGLGFCNLGLGFIIFGAELKFL</sequence>
<dbReference type="AlphaFoldDB" id="A0AA88A033"/>
<evidence type="ECO:0000313" key="3">
    <source>
        <dbReference type="EMBL" id="GMN42330.1"/>
    </source>
</evidence>
<keyword evidence="2" id="KW-1133">Transmembrane helix</keyword>
<comment type="caution">
    <text evidence="3">The sequence shown here is derived from an EMBL/GenBank/DDBJ whole genome shotgun (WGS) entry which is preliminary data.</text>
</comment>
<dbReference type="EMBL" id="BTGU01000014">
    <property type="protein sequence ID" value="GMN42330.1"/>
    <property type="molecule type" value="Genomic_DNA"/>
</dbReference>
<keyword evidence="2" id="KW-0472">Membrane</keyword>
<gene>
    <name evidence="3" type="ORF">TIFTF001_011554</name>
</gene>
<feature type="transmembrane region" description="Helical" evidence="2">
    <location>
        <begin position="148"/>
        <end position="168"/>
    </location>
</feature>
<proteinExistence type="predicted"/>
<keyword evidence="4" id="KW-1185">Reference proteome</keyword>
<name>A0AA88A033_FICCA</name>
<accession>A0AA88A033</accession>
<dbReference type="Proteomes" id="UP001187192">
    <property type="component" value="Unassembled WGS sequence"/>
</dbReference>
<keyword evidence="2" id="KW-0812">Transmembrane</keyword>
<evidence type="ECO:0000313" key="4">
    <source>
        <dbReference type="Proteomes" id="UP001187192"/>
    </source>
</evidence>
<feature type="compositionally biased region" description="Basic and acidic residues" evidence="1">
    <location>
        <begin position="1"/>
        <end position="24"/>
    </location>
</feature>
<evidence type="ECO:0000256" key="2">
    <source>
        <dbReference type="SAM" id="Phobius"/>
    </source>
</evidence>